<accession>A0A2W5FJT6</accession>
<evidence type="ECO:0000256" key="1">
    <source>
        <dbReference type="SAM" id="MobiDB-lite"/>
    </source>
</evidence>
<dbReference type="AlphaFoldDB" id="A0A2W5FJT6"/>
<gene>
    <name evidence="4" type="ORF">DI586_04505</name>
</gene>
<keyword evidence="2" id="KW-1133">Transmembrane helix</keyword>
<organism evidence="4 5">
    <name type="scientific">Micavibrio aeruginosavorus</name>
    <dbReference type="NCBI Taxonomy" id="349221"/>
    <lineage>
        <taxon>Bacteria</taxon>
        <taxon>Pseudomonadati</taxon>
        <taxon>Bdellovibrionota</taxon>
        <taxon>Bdellovibrionia</taxon>
        <taxon>Bdellovibrionales</taxon>
        <taxon>Pseudobdellovibrionaceae</taxon>
        <taxon>Micavibrio</taxon>
    </lineage>
</organism>
<feature type="domain" description="YhdP central" evidence="3">
    <location>
        <begin position="324"/>
        <end position="672"/>
    </location>
</feature>
<reference evidence="4 5" key="1">
    <citation type="submission" date="2017-08" db="EMBL/GenBank/DDBJ databases">
        <title>Infants hospitalized years apart are colonized by the same room-sourced microbial strains.</title>
        <authorList>
            <person name="Brooks B."/>
            <person name="Olm M.R."/>
            <person name="Firek B.A."/>
            <person name="Baker R."/>
            <person name="Thomas B.C."/>
            <person name="Morowitz M.J."/>
            <person name="Banfield J.F."/>
        </authorList>
    </citation>
    <scope>NUCLEOTIDE SEQUENCE [LARGE SCALE GENOMIC DNA]</scope>
    <source>
        <strain evidence="4">S2_006_000_R2_64</strain>
    </source>
</reference>
<keyword evidence="2" id="KW-0812">Transmembrane</keyword>
<sequence>MHQSIRHFKTLIEICAAILAVLLLIGSLGVFYAFWHLSKGPVDISWAEPYVQRALGGDKEGVDVKVKGMVAEWKSLDSPLTLGVADLSVVQGGGEVFSVSQVGIQVDKAPLLLGIVSLESIFIQSPVIRLEKSTDGKISFLIANNEAAPETERTPMSSQELGDSLFLGGLLSDTSRLPLSKLRAFVIKDATISIDDKAQNKVFNLPSADVTVQREENDVNMVLSYSGGDGHESKINAVITRKNFRDSIQFTLNMDDIDAGLWALNLPSLPGLMKESYIFDGSLTGHFDLEWNLQSIDGKITTSQGGKIQQSFDISGNRNPQTGIIPVELQLPEIGIDQIASVWPEGMEDLGVTVWFTEKLSKGIIKNLSVVLPFKNENGKWSMAGDVSGEFDYENLTCDYRAPLYPLSEGYGRATIKDNTLTILVDRAKLKDMDVSNGSVIISHLVSDHAGQAEVKLNLKGPLKTAFDYIALEPISLGEKLKMDRSKVEGKGDINVTVTFPTIADLPADQVVANVDATLTDTKLPGIVKGMDLSGGPLKLKVEKGAFDISGNGALQGTPMEFSYSEYLNTENAPYAASVKAKLVTDDAMRRKFGIDLSEYVSGKAAIDLNYVEKTNGTTDIDIKADLTQGQTFVKPLNYIKKEGVAGNATAKLHLKGDTIQKVSDLNVTIGPDHAKSGQLIFGMLGKENNVISASFEKIKLGENDLKLRIEQTVSVMKVIAEGASLDARAFLGKSDAGEKRSRDVDVNVKAGSMRMGDGAEQVLKNVTMQTLVNPAGEVKRLDLKSKAGNGDFSINLSPSSKGVMNLRMDSNDAGAALKSIGAYSNMVGGNLSLSGAQMQGGKINDIQGAAVIENFKVVKAPALAKLIGAFSITGLPELLANDGISFSKLKSNFIWRQTKRGDRIINLYDGATSGGSVGLTFGGVINQTKDTLDLSGTFVPISQINKVVSSIPIVGQLLTGGKNGGIIAATYSLKGPSSDPKVMVNPLSVLAPGFLRSILFEGGLNSGRDEKPIVPRNRKTAPAKPAGNN</sequence>
<keyword evidence="2" id="KW-0472">Membrane</keyword>
<dbReference type="InterPro" id="IPR025263">
    <property type="entry name" value="YhdP_central"/>
</dbReference>
<name>A0A2W5FJT6_9BACT</name>
<feature type="transmembrane region" description="Helical" evidence="2">
    <location>
        <begin position="12"/>
        <end position="35"/>
    </location>
</feature>
<dbReference type="EMBL" id="QFOT01000034">
    <property type="protein sequence ID" value="PZP56201.1"/>
    <property type="molecule type" value="Genomic_DNA"/>
</dbReference>
<dbReference type="Pfam" id="PF13116">
    <property type="entry name" value="YhdP"/>
    <property type="match status" value="1"/>
</dbReference>
<protein>
    <recommendedName>
        <fullName evidence="3">YhdP central domain-containing protein</fullName>
    </recommendedName>
</protein>
<evidence type="ECO:0000313" key="5">
    <source>
        <dbReference type="Proteomes" id="UP000249739"/>
    </source>
</evidence>
<evidence type="ECO:0000313" key="4">
    <source>
        <dbReference type="EMBL" id="PZP56201.1"/>
    </source>
</evidence>
<comment type="caution">
    <text evidence="4">The sequence shown here is derived from an EMBL/GenBank/DDBJ whole genome shotgun (WGS) entry which is preliminary data.</text>
</comment>
<evidence type="ECO:0000256" key="2">
    <source>
        <dbReference type="SAM" id="Phobius"/>
    </source>
</evidence>
<feature type="region of interest" description="Disordered" evidence="1">
    <location>
        <begin position="1010"/>
        <end position="1030"/>
    </location>
</feature>
<proteinExistence type="predicted"/>
<dbReference type="Proteomes" id="UP000249739">
    <property type="component" value="Unassembled WGS sequence"/>
</dbReference>
<evidence type="ECO:0000259" key="3">
    <source>
        <dbReference type="Pfam" id="PF13116"/>
    </source>
</evidence>